<sequence length="65" mass="7125">FFVNPGICAANQYQCGDGSCIKLKLKCDNDPDCPDGSDELPEICGPAVSNNVPIRKEWHRGKNDM</sequence>
<keyword evidence="1 2" id="KW-1015">Disulfide bond</keyword>
<evidence type="ECO:0000256" key="1">
    <source>
        <dbReference type="ARBA" id="ARBA00023157"/>
    </source>
</evidence>
<keyword evidence="4" id="KW-1185">Reference proteome</keyword>
<comment type="caution">
    <text evidence="2">Lacks conserved residue(s) required for the propagation of feature annotation.</text>
</comment>
<dbReference type="SMART" id="SM00192">
    <property type="entry name" value="LDLa"/>
    <property type="match status" value="1"/>
</dbReference>
<dbReference type="CDD" id="cd00112">
    <property type="entry name" value="LDLa"/>
    <property type="match status" value="1"/>
</dbReference>
<evidence type="ECO:0000313" key="4">
    <source>
        <dbReference type="Proteomes" id="UP000708208"/>
    </source>
</evidence>
<evidence type="ECO:0000313" key="3">
    <source>
        <dbReference type="EMBL" id="CAG7659260.1"/>
    </source>
</evidence>
<evidence type="ECO:0000256" key="2">
    <source>
        <dbReference type="PROSITE-ProRule" id="PRU00124"/>
    </source>
</evidence>
<feature type="disulfide bond" evidence="2">
    <location>
        <begin position="8"/>
        <end position="20"/>
    </location>
</feature>
<dbReference type="InterPro" id="IPR002172">
    <property type="entry name" value="LDrepeatLR_classA_rpt"/>
</dbReference>
<accession>A0A8J2J5Y8</accession>
<name>A0A8J2J5Y8_9HEXA</name>
<gene>
    <name evidence="3" type="ORF">AFUS01_LOCUS1089</name>
</gene>
<proteinExistence type="predicted"/>
<dbReference type="EMBL" id="CAJVCH010006033">
    <property type="protein sequence ID" value="CAG7659260.1"/>
    <property type="molecule type" value="Genomic_DNA"/>
</dbReference>
<dbReference type="AlphaFoldDB" id="A0A8J2J5Y8"/>
<organism evidence="3 4">
    <name type="scientific">Allacma fusca</name>
    <dbReference type="NCBI Taxonomy" id="39272"/>
    <lineage>
        <taxon>Eukaryota</taxon>
        <taxon>Metazoa</taxon>
        <taxon>Ecdysozoa</taxon>
        <taxon>Arthropoda</taxon>
        <taxon>Hexapoda</taxon>
        <taxon>Collembola</taxon>
        <taxon>Symphypleona</taxon>
        <taxon>Sminthuridae</taxon>
        <taxon>Allacma</taxon>
    </lineage>
</organism>
<dbReference type="InterPro" id="IPR023415">
    <property type="entry name" value="LDLR_class-A_CS"/>
</dbReference>
<dbReference type="OrthoDB" id="664115at2759"/>
<comment type="caution">
    <text evidence="3">The sequence shown here is derived from an EMBL/GenBank/DDBJ whole genome shotgun (WGS) entry which is preliminary data.</text>
</comment>
<reference evidence="3" key="1">
    <citation type="submission" date="2021-06" db="EMBL/GenBank/DDBJ databases">
        <authorList>
            <person name="Hodson N. C."/>
            <person name="Mongue J. A."/>
            <person name="Jaron S. K."/>
        </authorList>
    </citation>
    <scope>NUCLEOTIDE SEQUENCE</scope>
</reference>
<dbReference type="PROSITE" id="PS01209">
    <property type="entry name" value="LDLRA_1"/>
    <property type="match status" value="1"/>
</dbReference>
<protein>
    <submittedName>
        <fullName evidence="3">Uncharacterized protein</fullName>
    </submittedName>
</protein>
<dbReference type="Proteomes" id="UP000708208">
    <property type="component" value="Unassembled WGS sequence"/>
</dbReference>
<dbReference type="PROSITE" id="PS50068">
    <property type="entry name" value="LDLRA_2"/>
    <property type="match status" value="1"/>
</dbReference>
<dbReference type="Pfam" id="PF00057">
    <property type="entry name" value="Ldl_recept_a"/>
    <property type="match status" value="1"/>
</dbReference>
<feature type="non-terminal residue" evidence="3">
    <location>
        <position position="1"/>
    </location>
</feature>
<feature type="disulfide bond" evidence="2">
    <location>
        <begin position="15"/>
        <end position="33"/>
    </location>
</feature>